<dbReference type="EMBL" id="JAROCG010000001">
    <property type="protein sequence ID" value="MDN4611385.1"/>
    <property type="molecule type" value="Genomic_DNA"/>
</dbReference>
<feature type="domain" description="HNH nuclease" evidence="3">
    <location>
        <begin position="394"/>
        <end position="444"/>
    </location>
</feature>
<reference evidence="4" key="1">
    <citation type="submission" date="2023-06" db="EMBL/GenBank/DDBJ databases">
        <title>MT1 and MT2 Draft Genomes of Novel Species.</title>
        <authorList>
            <person name="Venkateswaran K."/>
        </authorList>
    </citation>
    <scope>NUCLEOTIDE SEQUENCE</scope>
    <source>
        <strain evidence="4">IIF3SC-B10</strain>
    </source>
</reference>
<organism evidence="4 5">
    <name type="scientific">Arthrobacter burdickii</name>
    <dbReference type="NCBI Taxonomy" id="3035920"/>
    <lineage>
        <taxon>Bacteria</taxon>
        <taxon>Bacillati</taxon>
        <taxon>Actinomycetota</taxon>
        <taxon>Actinomycetes</taxon>
        <taxon>Micrococcales</taxon>
        <taxon>Micrococcaceae</taxon>
        <taxon>Arthrobacter</taxon>
    </lineage>
</organism>
<evidence type="ECO:0000313" key="5">
    <source>
        <dbReference type="Proteomes" id="UP001174209"/>
    </source>
</evidence>
<feature type="region of interest" description="Disordered" evidence="2">
    <location>
        <begin position="332"/>
        <end position="352"/>
    </location>
</feature>
<keyword evidence="5" id="KW-1185">Reference proteome</keyword>
<dbReference type="SMART" id="SM00507">
    <property type="entry name" value="HNHc"/>
    <property type="match status" value="1"/>
</dbReference>
<dbReference type="Proteomes" id="UP001174209">
    <property type="component" value="Unassembled WGS sequence"/>
</dbReference>
<dbReference type="CDD" id="cd00085">
    <property type="entry name" value="HNHc"/>
    <property type="match status" value="1"/>
</dbReference>
<feature type="compositionally biased region" description="Low complexity" evidence="2">
    <location>
        <begin position="12"/>
        <end position="31"/>
    </location>
</feature>
<feature type="region of interest" description="Disordered" evidence="2">
    <location>
        <begin position="453"/>
        <end position="517"/>
    </location>
</feature>
<evidence type="ECO:0000313" key="4">
    <source>
        <dbReference type="EMBL" id="MDN4611385.1"/>
    </source>
</evidence>
<feature type="region of interest" description="Disordered" evidence="2">
    <location>
        <begin position="1"/>
        <end position="31"/>
    </location>
</feature>
<protein>
    <submittedName>
        <fullName evidence="4">DUF222 domain-containing protein</fullName>
    </submittedName>
</protein>
<dbReference type="RefSeq" id="WP_301227318.1">
    <property type="nucleotide sequence ID" value="NZ_JAROCG010000001.1"/>
</dbReference>
<dbReference type="Pfam" id="PF01844">
    <property type="entry name" value="HNH"/>
    <property type="match status" value="1"/>
</dbReference>
<feature type="compositionally biased region" description="Basic residues" evidence="2">
    <location>
        <begin position="498"/>
        <end position="511"/>
    </location>
</feature>
<comment type="similarity">
    <text evidence="1">Belongs to the Rv1128c/1148c/1588c/1702c/1945/3466 family.</text>
</comment>
<name>A0ABT8K1S7_9MICC</name>
<dbReference type="InterPro" id="IPR003615">
    <property type="entry name" value="HNH_nuc"/>
</dbReference>
<accession>A0ABT8K1S7</accession>
<gene>
    <name evidence="4" type="ORF">P5G52_10970</name>
</gene>
<dbReference type="InterPro" id="IPR002711">
    <property type="entry name" value="HNH"/>
</dbReference>
<dbReference type="InterPro" id="IPR003870">
    <property type="entry name" value="DUF222"/>
</dbReference>
<proteinExistence type="inferred from homology"/>
<dbReference type="Pfam" id="PF02720">
    <property type="entry name" value="DUF222"/>
    <property type="match status" value="1"/>
</dbReference>
<sequence length="517" mass="54998">MDNKQGHEFRHTLSSPSRTTTRSAVSGSAVSGSTIPAIQGATLPRSPVRDLIREVTSLAIDSERAGLIDQLRDLEDLKSSVAAAQARIAVAFDLAERRAQSKAGVPAADRGQGVAAQIALARRESPSRGNRLLGLARALVTEMPHTLAALDSGQLNEWRATLLVRETACLSAADRCAVDEELSPDTGTFDGAGDRALIAAARTAAYRRDPRSATQRASHAAADRRVSLRPAPDTMTYLTALLPVAQGVGLYAALTRHADSLRSAGDTRSRGQLMADTLVERTTGTVEGICGVDLQLVMTDRTLLRGGNEPAHLSGYGIVPGAWARTALNPAGRATSATPSTGSRTGTVGGTVDGVVGRAGHGQAFRVWMRRLYTAPGTGDLLAVDSRSRLFTEGQRRFIEARDRSCRTPYCDAPIRQVDHILPWRDAGPTSLWNGAGLCEACNHTKEINGWKATTRSGPTHTIDLRTPTGHTYSSAAPPALGTGSDEPAHAQPTLPRREKRHRSKALKNAHRQPATA</sequence>
<evidence type="ECO:0000256" key="1">
    <source>
        <dbReference type="ARBA" id="ARBA00023450"/>
    </source>
</evidence>
<comment type="caution">
    <text evidence="4">The sequence shown here is derived from an EMBL/GenBank/DDBJ whole genome shotgun (WGS) entry which is preliminary data.</text>
</comment>
<evidence type="ECO:0000256" key="2">
    <source>
        <dbReference type="SAM" id="MobiDB-lite"/>
    </source>
</evidence>
<feature type="compositionally biased region" description="Basic and acidic residues" evidence="2">
    <location>
        <begin position="1"/>
        <end position="11"/>
    </location>
</feature>
<evidence type="ECO:0000259" key="3">
    <source>
        <dbReference type="SMART" id="SM00507"/>
    </source>
</evidence>
<dbReference type="Gene3D" id="1.10.30.50">
    <property type="match status" value="1"/>
</dbReference>